<feature type="signal peptide" evidence="8">
    <location>
        <begin position="1"/>
        <end position="17"/>
    </location>
</feature>
<reference evidence="10" key="2">
    <citation type="submission" date="2016-06" db="EMBL/GenBank/DDBJ databases">
        <title>The genome of a short-lived fish provides insights into sex chromosome evolution and the genetic control of aging.</title>
        <authorList>
            <person name="Reichwald K."/>
            <person name="Felder M."/>
            <person name="Petzold A."/>
            <person name="Koch P."/>
            <person name="Groth M."/>
            <person name="Platzer M."/>
        </authorList>
    </citation>
    <scope>NUCLEOTIDE SEQUENCE</scope>
    <source>
        <tissue evidence="10">Brain</tissue>
    </source>
</reference>
<evidence type="ECO:0000256" key="1">
    <source>
        <dbReference type="ARBA" id="ARBA00001913"/>
    </source>
</evidence>
<feature type="region of interest" description="Disordered" evidence="7">
    <location>
        <begin position="235"/>
        <end position="280"/>
    </location>
</feature>
<keyword evidence="4 6" id="KW-1015">Disulfide bond</keyword>
<dbReference type="InterPro" id="IPR051360">
    <property type="entry name" value="Neuronal_Pentraxin_Related"/>
</dbReference>
<dbReference type="PRINTS" id="PR00895">
    <property type="entry name" value="PENTAXIN"/>
</dbReference>
<dbReference type="FunFam" id="2.60.120.200:FF:000012">
    <property type="entry name" value="neuronal pentraxin receptor"/>
    <property type="match status" value="1"/>
</dbReference>
<feature type="chain" id="PRO_5015054851" description="Pentraxin (PTX) domain-containing protein" evidence="8">
    <location>
        <begin position="18"/>
        <end position="534"/>
    </location>
</feature>
<dbReference type="PANTHER" id="PTHR19277:SF162">
    <property type="entry name" value="NEURONAL PENTRAXIN RECEPTOR"/>
    <property type="match status" value="1"/>
</dbReference>
<feature type="compositionally biased region" description="Basic and acidic residues" evidence="7">
    <location>
        <begin position="162"/>
        <end position="176"/>
    </location>
</feature>
<proteinExistence type="predicted"/>
<evidence type="ECO:0000259" key="9">
    <source>
        <dbReference type="PROSITE" id="PS51828"/>
    </source>
</evidence>
<feature type="disulfide bond" evidence="6">
    <location>
        <begin position="356"/>
        <end position="415"/>
    </location>
</feature>
<reference evidence="10" key="1">
    <citation type="submission" date="2016-05" db="EMBL/GenBank/DDBJ databases">
        <authorList>
            <person name="Lavstsen T."/>
            <person name="Jespersen J.S."/>
        </authorList>
    </citation>
    <scope>NUCLEOTIDE SEQUENCE</scope>
    <source>
        <tissue evidence="10">Brain</tissue>
    </source>
</reference>
<feature type="region of interest" description="Disordered" evidence="7">
    <location>
        <begin position="162"/>
        <end position="181"/>
    </location>
</feature>
<feature type="compositionally biased region" description="Basic and acidic residues" evidence="7">
    <location>
        <begin position="265"/>
        <end position="280"/>
    </location>
</feature>
<evidence type="ECO:0000256" key="5">
    <source>
        <dbReference type="ARBA" id="ARBA00023180"/>
    </source>
</evidence>
<protein>
    <recommendedName>
        <fullName evidence="9">Pentraxin (PTX) domain-containing protein</fullName>
    </recommendedName>
</protein>
<dbReference type="InterPro" id="IPR001759">
    <property type="entry name" value="PTX_dom"/>
</dbReference>
<evidence type="ECO:0000256" key="8">
    <source>
        <dbReference type="SAM" id="SignalP"/>
    </source>
</evidence>
<organism evidence="10">
    <name type="scientific">Iconisemion striatum</name>
    <dbReference type="NCBI Taxonomy" id="60296"/>
    <lineage>
        <taxon>Eukaryota</taxon>
        <taxon>Metazoa</taxon>
        <taxon>Chordata</taxon>
        <taxon>Craniata</taxon>
        <taxon>Vertebrata</taxon>
        <taxon>Euteleostomi</taxon>
        <taxon>Actinopterygii</taxon>
        <taxon>Neopterygii</taxon>
        <taxon>Teleostei</taxon>
        <taxon>Neoteleostei</taxon>
        <taxon>Acanthomorphata</taxon>
        <taxon>Ovalentaria</taxon>
        <taxon>Atherinomorphae</taxon>
        <taxon>Cyprinodontiformes</taxon>
        <taxon>Nothobranchiidae</taxon>
        <taxon>Iconisemion</taxon>
    </lineage>
</organism>
<sequence>MVAFVGAVICIIAAVHTGSSKAAAAQRQPAADNHSLFPDAAAQSPASGGSVARIGSLGALHGSETPDSEAPTFNGGLAGVTGLTGHDPTVSRLICTPIPAGECNTRNFQQQAEDPSLYAGEDWGYLRTTAEELRQTVLQQKDQILTDQRTIRELTGKLSECEKGVGGRSSSAERRGHAAGLRGVKEAHLERMMVRDSPASTAPDGGHLLTVGAVDELEQAISQLKDRIERLETDIGPFPHNRTEVAEEDSPERSAGPGHSAAADRSWRMEEAEGELERKVEQIEKERKALRLEAEKHRQEIDRGINKLQHRLSGLEEDTAGHSFPDGYRLSFPARTNYMFALVKNSIPKLRAFTACMWLRPAGRGIGTPLSYAVPEQPNELVLLQGLHTPTELLINDKVAQLPLNLSRGSWQHICVSWTQKGGAWQAYQGGKLRGEGTGLAAGHHIRPGGVLVLGQEQDSLGGGFDSTQALVGELSQMGFWDRVLTSVQISSLARCGRVTQGIVAPWTESGVEVYGGATKDPGEPCSKHKKSTQ</sequence>
<evidence type="ECO:0000256" key="6">
    <source>
        <dbReference type="PROSITE-ProRule" id="PRU01172"/>
    </source>
</evidence>
<name>A0A1A7Y048_9TELE</name>
<dbReference type="Gene3D" id="2.60.120.200">
    <property type="match status" value="1"/>
</dbReference>
<evidence type="ECO:0000256" key="4">
    <source>
        <dbReference type="ARBA" id="ARBA00023157"/>
    </source>
</evidence>
<keyword evidence="3" id="KW-0106">Calcium</keyword>
<evidence type="ECO:0000313" key="10">
    <source>
        <dbReference type="EMBL" id="SBP23658.1"/>
    </source>
</evidence>
<accession>A0A1A7Y048</accession>
<dbReference type="PANTHER" id="PTHR19277">
    <property type="entry name" value="PENTRAXIN"/>
    <property type="match status" value="1"/>
</dbReference>
<dbReference type="SMART" id="SM00159">
    <property type="entry name" value="PTX"/>
    <property type="match status" value="1"/>
</dbReference>
<keyword evidence="8" id="KW-0732">Signal</keyword>
<dbReference type="EMBL" id="HADX01001426">
    <property type="protein sequence ID" value="SBP23658.1"/>
    <property type="molecule type" value="Transcribed_RNA"/>
</dbReference>
<dbReference type="EMBL" id="HADW01017597">
    <property type="protein sequence ID" value="SBP18997.1"/>
    <property type="molecule type" value="Transcribed_RNA"/>
</dbReference>
<keyword evidence="2" id="KW-0479">Metal-binding</keyword>
<evidence type="ECO:0000256" key="2">
    <source>
        <dbReference type="ARBA" id="ARBA00022723"/>
    </source>
</evidence>
<feature type="domain" description="Pentraxin (PTX)" evidence="9">
    <location>
        <begin position="326"/>
        <end position="526"/>
    </location>
</feature>
<dbReference type="Pfam" id="PF00354">
    <property type="entry name" value="Pentaxin"/>
    <property type="match status" value="1"/>
</dbReference>
<dbReference type="SUPFAM" id="SSF49899">
    <property type="entry name" value="Concanavalin A-like lectins/glucanases"/>
    <property type="match status" value="1"/>
</dbReference>
<evidence type="ECO:0000256" key="7">
    <source>
        <dbReference type="SAM" id="MobiDB-lite"/>
    </source>
</evidence>
<gene>
    <name evidence="10" type="primary">CR790377.1</name>
</gene>
<dbReference type="PROSITE" id="PS51828">
    <property type="entry name" value="PTX_2"/>
    <property type="match status" value="1"/>
</dbReference>
<dbReference type="AlphaFoldDB" id="A0A1A7Y048"/>
<keyword evidence="5" id="KW-0325">Glycoprotein</keyword>
<comment type="cofactor">
    <cofactor evidence="1">
        <name>Ca(2+)</name>
        <dbReference type="ChEBI" id="CHEBI:29108"/>
    </cofactor>
</comment>
<dbReference type="InterPro" id="IPR013320">
    <property type="entry name" value="ConA-like_dom_sf"/>
</dbReference>
<dbReference type="GO" id="GO:0046872">
    <property type="term" value="F:metal ion binding"/>
    <property type="evidence" value="ECO:0007669"/>
    <property type="project" value="UniProtKB-KW"/>
</dbReference>
<evidence type="ECO:0000256" key="3">
    <source>
        <dbReference type="ARBA" id="ARBA00022837"/>
    </source>
</evidence>